<evidence type="ECO:0000313" key="1">
    <source>
        <dbReference type="EMBL" id="SDJ86107.1"/>
    </source>
</evidence>
<evidence type="ECO:0000313" key="2">
    <source>
        <dbReference type="Proteomes" id="UP000198694"/>
    </source>
</evidence>
<proteinExistence type="predicted"/>
<organism evidence="1 2">
    <name type="scientific">Sediminibacillus albus</name>
    <dbReference type="NCBI Taxonomy" id="407036"/>
    <lineage>
        <taxon>Bacteria</taxon>
        <taxon>Bacillati</taxon>
        <taxon>Bacillota</taxon>
        <taxon>Bacilli</taxon>
        <taxon>Bacillales</taxon>
        <taxon>Bacillaceae</taxon>
        <taxon>Sediminibacillus</taxon>
    </lineage>
</organism>
<dbReference type="RefSeq" id="WP_281241678.1">
    <property type="nucleotide sequence ID" value="NZ_FNFL01000001.1"/>
</dbReference>
<dbReference type="EMBL" id="FNFL01000001">
    <property type="protein sequence ID" value="SDJ86107.1"/>
    <property type="molecule type" value="Genomic_DNA"/>
</dbReference>
<sequence length="41" mass="5152">MYKFQWKISEYRRDRDKPVQKSIKQSDYAKQLMRIGTERNE</sequence>
<gene>
    <name evidence="1" type="ORF">SAMN05216243_1187</name>
</gene>
<protein>
    <submittedName>
        <fullName evidence="1">Uncharacterized protein</fullName>
    </submittedName>
</protein>
<keyword evidence="2" id="KW-1185">Reference proteome</keyword>
<reference evidence="1 2" key="1">
    <citation type="submission" date="2016-10" db="EMBL/GenBank/DDBJ databases">
        <authorList>
            <person name="de Groot N.N."/>
        </authorList>
    </citation>
    <scope>NUCLEOTIDE SEQUENCE [LARGE SCALE GENOMIC DNA]</scope>
    <source>
        <strain evidence="1 2">CGMCC 1.6502</strain>
    </source>
</reference>
<dbReference type="AlphaFoldDB" id="A0A1G8X6T8"/>
<accession>A0A1G8X6T8</accession>
<dbReference type="Proteomes" id="UP000198694">
    <property type="component" value="Unassembled WGS sequence"/>
</dbReference>
<name>A0A1G8X6T8_9BACI</name>